<name>A0A1A9QBJ0_9MOLU</name>
<feature type="transmembrane region" description="Helical" evidence="2">
    <location>
        <begin position="12"/>
        <end position="30"/>
    </location>
</feature>
<dbReference type="RefSeq" id="WP_187150337.1">
    <property type="nucleotide sequence ID" value="NZ_LWUJ01000012.1"/>
</dbReference>
<keyword evidence="2" id="KW-0472">Membrane</keyword>
<evidence type="ECO:0000256" key="1">
    <source>
        <dbReference type="SAM" id="MobiDB-lite"/>
    </source>
</evidence>
<accession>A0A1A9QBJ0</accession>
<comment type="caution">
    <text evidence="3">The sequence shown here is derived from an EMBL/GenBank/DDBJ whole genome shotgun (WGS) entry which is preliminary data.</text>
</comment>
<protein>
    <submittedName>
        <fullName evidence="3">Uncharacterized protein</fullName>
    </submittedName>
</protein>
<evidence type="ECO:0000256" key="2">
    <source>
        <dbReference type="SAM" id="Phobius"/>
    </source>
</evidence>
<dbReference type="STRING" id="432608.A6V39_03505"/>
<sequence>MFNLTTNKIVGIAGGIVGTSAIGGSAIYFANNNKKAESETVVPSNKVEAKTTITEEKSISDWLRDDGSAILGDTDSAWRTNWKTFKDAHNNGKVPTDPWKLDDWSGVSTQEEAPESFKSKCKSNANTKVNSKNDERYTTLKKYCTKQGD</sequence>
<evidence type="ECO:0000313" key="4">
    <source>
        <dbReference type="Proteomes" id="UP000077623"/>
    </source>
</evidence>
<proteinExistence type="predicted"/>
<gene>
    <name evidence="3" type="ORF">A6V39_03505</name>
</gene>
<feature type="region of interest" description="Disordered" evidence="1">
    <location>
        <begin position="107"/>
        <end position="129"/>
    </location>
</feature>
<dbReference type="Proteomes" id="UP000077623">
    <property type="component" value="Unassembled WGS sequence"/>
</dbReference>
<dbReference type="AlphaFoldDB" id="A0A1A9QBJ0"/>
<keyword evidence="4" id="KW-1185">Reference proteome</keyword>
<keyword evidence="2" id="KW-1133">Transmembrane helix</keyword>
<reference evidence="4" key="1">
    <citation type="submission" date="2016-04" db="EMBL/GenBank/DDBJ databases">
        <authorList>
            <person name="Quiroz-Castaneda R.E."/>
            <person name="Martinez-Ocampo F."/>
        </authorList>
    </citation>
    <scope>NUCLEOTIDE SEQUENCE [LARGE SCALE GENOMIC DNA]</scope>
    <source>
        <strain evidence="4">INIFAP01</strain>
    </source>
</reference>
<evidence type="ECO:0000313" key="3">
    <source>
        <dbReference type="EMBL" id="OAL09952.1"/>
    </source>
</evidence>
<keyword evidence="2" id="KW-0812">Transmembrane</keyword>
<organism evidence="3 4">
    <name type="scientific">Candidatus Mycoplasma haematobovis</name>
    <dbReference type="NCBI Taxonomy" id="432608"/>
    <lineage>
        <taxon>Bacteria</taxon>
        <taxon>Bacillati</taxon>
        <taxon>Mycoplasmatota</taxon>
        <taxon>Mollicutes</taxon>
        <taxon>Mycoplasmataceae</taxon>
        <taxon>Mycoplasma</taxon>
    </lineage>
</organism>
<dbReference type="EMBL" id="LWUJ01000012">
    <property type="protein sequence ID" value="OAL09952.1"/>
    <property type="molecule type" value="Genomic_DNA"/>
</dbReference>